<sequence length="384" mass="41111">MSLFLRTFLCSLALASFSKSAFAQTPAERVLVVSPVVGEVIDGAEKARFGLFPYYMADDFQEARFVRVLAPDSSITLRTRLRDGRLVARPFTAAEFQAAHDLIERRQRELDANPQPAAGVFTPAGQATPEQLGSTYSVELRSGNTFIGVLQTVSIEELEFATKDLGVVRVQRTNLKRMVLLTSEQAAKGYGDVGNGTRLFFAPTARNLRRGEGYLQDIDIYLIGVNYGVTDNISVGALVPIIPGIGGNVFAITPKVSVAITEKFHVGGGALYARAFGYGGGVAYGVGTYGSADDNVTAGLGYGFADGFEGSTSPILLLGGAKRLSRSFSFLTETYIASGGFLGLIGGRLQGDRYGGSLGFIYGTEVGGIYPAYLEMTYRFGKHK</sequence>
<dbReference type="RefSeq" id="WP_345056744.1">
    <property type="nucleotide sequence ID" value="NZ_BAABDK010000025.1"/>
</dbReference>
<name>A0ABP7UJ60_9BACT</name>
<reference evidence="3" key="1">
    <citation type="journal article" date="2019" name="Int. J. Syst. Evol. Microbiol.">
        <title>The Global Catalogue of Microorganisms (GCM) 10K type strain sequencing project: providing services to taxonomists for standard genome sequencing and annotation.</title>
        <authorList>
            <consortium name="The Broad Institute Genomics Platform"/>
            <consortium name="The Broad Institute Genome Sequencing Center for Infectious Disease"/>
            <person name="Wu L."/>
            <person name="Ma J."/>
        </authorList>
    </citation>
    <scope>NUCLEOTIDE SEQUENCE [LARGE SCALE GENOMIC DNA]</scope>
    <source>
        <strain evidence="3">JCM 17225</strain>
    </source>
</reference>
<evidence type="ECO:0000256" key="1">
    <source>
        <dbReference type="SAM" id="SignalP"/>
    </source>
</evidence>
<dbReference type="Proteomes" id="UP001501469">
    <property type="component" value="Unassembled WGS sequence"/>
</dbReference>
<evidence type="ECO:0000313" key="3">
    <source>
        <dbReference type="Proteomes" id="UP001501469"/>
    </source>
</evidence>
<gene>
    <name evidence="2" type="ORF">GCM10022409_33370</name>
</gene>
<organism evidence="2 3">
    <name type="scientific">Hymenobacter glaciei</name>
    <dbReference type="NCBI Taxonomy" id="877209"/>
    <lineage>
        <taxon>Bacteria</taxon>
        <taxon>Pseudomonadati</taxon>
        <taxon>Bacteroidota</taxon>
        <taxon>Cytophagia</taxon>
        <taxon>Cytophagales</taxon>
        <taxon>Hymenobacteraceae</taxon>
        <taxon>Hymenobacter</taxon>
    </lineage>
</organism>
<proteinExistence type="predicted"/>
<keyword evidence="3" id="KW-1185">Reference proteome</keyword>
<comment type="caution">
    <text evidence="2">The sequence shown here is derived from an EMBL/GenBank/DDBJ whole genome shotgun (WGS) entry which is preliminary data.</text>
</comment>
<accession>A0ABP7UJ60</accession>
<feature type="chain" id="PRO_5045043706" evidence="1">
    <location>
        <begin position="24"/>
        <end position="384"/>
    </location>
</feature>
<dbReference type="EMBL" id="BAABDK010000025">
    <property type="protein sequence ID" value="GAA4044632.1"/>
    <property type="molecule type" value="Genomic_DNA"/>
</dbReference>
<feature type="signal peptide" evidence="1">
    <location>
        <begin position="1"/>
        <end position="23"/>
    </location>
</feature>
<evidence type="ECO:0000313" key="2">
    <source>
        <dbReference type="EMBL" id="GAA4044632.1"/>
    </source>
</evidence>
<protein>
    <submittedName>
        <fullName evidence="2">Uncharacterized protein</fullName>
    </submittedName>
</protein>
<keyword evidence="1" id="KW-0732">Signal</keyword>